<keyword evidence="2" id="KW-0645">Protease</keyword>
<keyword evidence="2" id="KW-0031">Aminopeptidase</keyword>
<evidence type="ECO:0000313" key="3">
    <source>
        <dbReference type="Proteomes" id="UP001165089"/>
    </source>
</evidence>
<dbReference type="EMBL" id="BSDD01000005">
    <property type="protein sequence ID" value="GLH71088.1"/>
    <property type="molecule type" value="Genomic_DNA"/>
</dbReference>
<name>A0ABQ5Q8W5_9BACT</name>
<sequence length="444" mass="47871">MRRVALLLALASLLAAQEVRSPRVERLVASVEAPRLQATVANLVGFGTRHTLSETTSPHRGIGAARTWLAGQFADLAALPGSRLRPFEDRFTQPAASRIPAPVEIVNVGAVLPGIDPVRAKEAIVLTGHYDSRATDVMDATSDAPGADDDGSGTAMMLELARVMAAERPAVTVYFVAVAGEEQGLYGSTHLAKRLKAEGVDVLAMLSVDIAGNTEGENGVKDNVTARLWSEGVPAGETPEARRLRLALGTENDGRSREWARYVKRLGERYVENLDLLVMLRRDRIARGSDHMSFTAEGYPAACLREAQEHYDRQHQDVRTVEGRAYGDDLAHFDAPYAAKLAKALCAAVATLAAAPAPVKDLTLGGAVSPDTRLRWTLPADPRIKGLLLFRRRADGVTWQRLQRLPVSDHLVIPDVVPDSNVFALATVDAEGNEGLPVGPTRLE</sequence>
<dbReference type="Pfam" id="PF04389">
    <property type="entry name" value="Peptidase_M28"/>
    <property type="match status" value="1"/>
</dbReference>
<evidence type="ECO:0000313" key="2">
    <source>
        <dbReference type="EMBL" id="GLH71088.1"/>
    </source>
</evidence>
<keyword evidence="2" id="KW-0378">Hydrolase</keyword>
<reference evidence="2 3" key="1">
    <citation type="journal article" date="2023" name="Antonie Van Leeuwenhoek">
        <title>Mesoterricola silvestris gen. nov., sp. nov., Mesoterricola sediminis sp. nov., Geothrix oryzae sp. nov., Geothrix edaphica sp. nov., Geothrix rubra sp. nov., and Geothrix limicola sp. nov., six novel members of Acidobacteriota isolated from soils.</title>
        <authorList>
            <person name="Itoh H."/>
            <person name="Sugisawa Y."/>
            <person name="Mise K."/>
            <person name="Xu Z."/>
            <person name="Kuniyasu M."/>
            <person name="Ushijima N."/>
            <person name="Kawano K."/>
            <person name="Kobayashi E."/>
            <person name="Shiratori Y."/>
            <person name="Masuda Y."/>
            <person name="Senoo K."/>
        </authorList>
    </citation>
    <scope>NUCLEOTIDE SEQUENCE [LARGE SCALE GENOMIC DNA]</scope>
    <source>
        <strain evidence="2 3">Red803</strain>
    </source>
</reference>
<dbReference type="SUPFAM" id="SSF53187">
    <property type="entry name" value="Zn-dependent exopeptidases"/>
    <property type="match status" value="1"/>
</dbReference>
<gene>
    <name evidence="2" type="ORF">GETHPA_26210</name>
</gene>
<dbReference type="RefSeq" id="WP_285726981.1">
    <property type="nucleotide sequence ID" value="NZ_BSDD01000005.1"/>
</dbReference>
<keyword evidence="3" id="KW-1185">Reference proteome</keyword>
<proteinExistence type="predicted"/>
<dbReference type="GO" id="GO:0004177">
    <property type="term" value="F:aminopeptidase activity"/>
    <property type="evidence" value="ECO:0007669"/>
    <property type="project" value="UniProtKB-KW"/>
</dbReference>
<accession>A0ABQ5Q8W5</accession>
<dbReference type="PANTHER" id="PTHR12147:SF26">
    <property type="entry name" value="PEPTIDASE M28 DOMAIN-CONTAINING PROTEIN"/>
    <property type="match status" value="1"/>
</dbReference>
<dbReference type="InterPro" id="IPR007484">
    <property type="entry name" value="Peptidase_M28"/>
</dbReference>
<dbReference type="Proteomes" id="UP001165089">
    <property type="component" value="Unassembled WGS sequence"/>
</dbReference>
<dbReference type="InterPro" id="IPR045175">
    <property type="entry name" value="M28_fam"/>
</dbReference>
<feature type="domain" description="Peptidase M28" evidence="1">
    <location>
        <begin position="107"/>
        <end position="320"/>
    </location>
</feature>
<comment type="caution">
    <text evidence="2">The sequence shown here is derived from an EMBL/GenBank/DDBJ whole genome shotgun (WGS) entry which is preliminary data.</text>
</comment>
<protein>
    <submittedName>
        <fullName evidence="2">Aminopeptidase</fullName>
    </submittedName>
</protein>
<dbReference type="PANTHER" id="PTHR12147">
    <property type="entry name" value="METALLOPEPTIDASE M28 FAMILY MEMBER"/>
    <property type="match status" value="1"/>
</dbReference>
<organism evidence="2 3">
    <name type="scientific">Geothrix rubra</name>
    <dbReference type="NCBI Taxonomy" id="2927977"/>
    <lineage>
        <taxon>Bacteria</taxon>
        <taxon>Pseudomonadati</taxon>
        <taxon>Acidobacteriota</taxon>
        <taxon>Holophagae</taxon>
        <taxon>Holophagales</taxon>
        <taxon>Holophagaceae</taxon>
        <taxon>Geothrix</taxon>
    </lineage>
</organism>
<dbReference type="Gene3D" id="3.40.630.10">
    <property type="entry name" value="Zn peptidases"/>
    <property type="match status" value="1"/>
</dbReference>
<evidence type="ECO:0000259" key="1">
    <source>
        <dbReference type="Pfam" id="PF04389"/>
    </source>
</evidence>